<dbReference type="PANTHER" id="PTHR45453">
    <property type="entry name" value="PHOSPHATE REGULON SENSOR PROTEIN PHOR"/>
    <property type="match status" value="1"/>
</dbReference>
<dbReference type="SUPFAM" id="SSF55874">
    <property type="entry name" value="ATPase domain of HSP90 chaperone/DNA topoisomerase II/histidine kinase"/>
    <property type="match status" value="1"/>
</dbReference>
<gene>
    <name evidence="11" type="ORF">HOLDEFILI_01200</name>
</gene>
<feature type="domain" description="Histidine kinase" evidence="9">
    <location>
        <begin position="270"/>
        <end position="483"/>
    </location>
</feature>
<dbReference type="InterPro" id="IPR003661">
    <property type="entry name" value="HisK_dim/P_dom"/>
</dbReference>
<dbReference type="Proteomes" id="UP000005950">
    <property type="component" value="Unassembled WGS sequence"/>
</dbReference>
<dbReference type="EC" id="2.7.13.3" evidence="3"/>
<protein>
    <recommendedName>
        <fullName evidence="3">histidine kinase</fullName>
        <ecNumber evidence="3">2.7.13.3</ecNumber>
    </recommendedName>
</protein>
<dbReference type="eggNOG" id="COG5002">
    <property type="taxonomic scope" value="Bacteria"/>
</dbReference>
<dbReference type="InterPro" id="IPR050351">
    <property type="entry name" value="BphY/WalK/GraS-like"/>
</dbReference>
<keyword evidence="5" id="KW-0808">Transferase</keyword>
<keyword evidence="8" id="KW-0472">Membrane</keyword>
<dbReference type="PRINTS" id="PR00344">
    <property type="entry name" value="BCTRLSENSOR"/>
</dbReference>
<dbReference type="RefSeq" id="WP_006058403.1">
    <property type="nucleotide sequence ID" value="NZ_GG657554.1"/>
</dbReference>
<keyword evidence="4" id="KW-0597">Phosphoprotein</keyword>
<dbReference type="InterPro" id="IPR003660">
    <property type="entry name" value="HAMP_dom"/>
</dbReference>
<feature type="domain" description="HAMP" evidence="10">
    <location>
        <begin position="203"/>
        <end position="255"/>
    </location>
</feature>
<dbReference type="AlphaFoldDB" id="B9Y5W8"/>
<dbReference type="InterPro" id="IPR004358">
    <property type="entry name" value="Sig_transdc_His_kin-like_C"/>
</dbReference>
<dbReference type="SMART" id="SM00387">
    <property type="entry name" value="HATPase_c"/>
    <property type="match status" value="1"/>
</dbReference>
<dbReference type="SMART" id="SM00304">
    <property type="entry name" value="HAMP"/>
    <property type="match status" value="1"/>
</dbReference>
<dbReference type="HOGENOM" id="CLU_000445_89_6_9"/>
<evidence type="ECO:0000256" key="1">
    <source>
        <dbReference type="ARBA" id="ARBA00000085"/>
    </source>
</evidence>
<dbReference type="GO" id="GO:0016036">
    <property type="term" value="P:cellular response to phosphate starvation"/>
    <property type="evidence" value="ECO:0007669"/>
    <property type="project" value="TreeGrafter"/>
</dbReference>
<dbReference type="SUPFAM" id="SSF47384">
    <property type="entry name" value="Homodimeric domain of signal transducing histidine kinase"/>
    <property type="match status" value="1"/>
</dbReference>
<dbReference type="SMART" id="SM00388">
    <property type="entry name" value="HisKA"/>
    <property type="match status" value="1"/>
</dbReference>
<dbReference type="PROSITE" id="PS50885">
    <property type="entry name" value="HAMP"/>
    <property type="match status" value="1"/>
</dbReference>
<dbReference type="PROSITE" id="PS50109">
    <property type="entry name" value="HIS_KIN"/>
    <property type="match status" value="1"/>
</dbReference>
<comment type="catalytic activity">
    <reaction evidence="1">
        <text>ATP + protein L-histidine = ADP + protein N-phospho-L-histidine.</text>
        <dbReference type="EC" id="2.7.13.3"/>
    </reaction>
</comment>
<keyword evidence="8" id="KW-0812">Transmembrane</keyword>
<dbReference type="CDD" id="cd00082">
    <property type="entry name" value="HisKA"/>
    <property type="match status" value="1"/>
</dbReference>
<feature type="transmembrane region" description="Helical" evidence="8">
    <location>
        <begin position="6"/>
        <end position="27"/>
    </location>
</feature>
<evidence type="ECO:0000256" key="5">
    <source>
        <dbReference type="ARBA" id="ARBA00022679"/>
    </source>
</evidence>
<keyword evidence="7" id="KW-0902">Two-component regulatory system</keyword>
<evidence type="ECO:0000256" key="6">
    <source>
        <dbReference type="ARBA" id="ARBA00022777"/>
    </source>
</evidence>
<proteinExistence type="predicted"/>
<dbReference type="GO" id="GO:0000155">
    <property type="term" value="F:phosphorelay sensor kinase activity"/>
    <property type="evidence" value="ECO:0007669"/>
    <property type="project" value="InterPro"/>
</dbReference>
<dbReference type="InterPro" id="IPR003594">
    <property type="entry name" value="HATPase_dom"/>
</dbReference>
<name>B9Y5W8_9FIRM</name>
<dbReference type="CDD" id="cd06225">
    <property type="entry name" value="HAMP"/>
    <property type="match status" value="1"/>
</dbReference>
<dbReference type="STRING" id="545696.HOLDEFILI_01200"/>
<keyword evidence="8" id="KW-1133">Transmembrane helix</keyword>
<evidence type="ECO:0000313" key="11">
    <source>
        <dbReference type="EMBL" id="EEF68635.1"/>
    </source>
</evidence>
<dbReference type="InterPro" id="IPR036890">
    <property type="entry name" value="HATPase_C_sf"/>
</dbReference>
<evidence type="ECO:0000256" key="2">
    <source>
        <dbReference type="ARBA" id="ARBA00004370"/>
    </source>
</evidence>
<sequence length="488" mass="54632">MSKLTSKLVIMFSAVILSYAVILVYNFSHFTADVLNTHHVDIIFRGAENAAETFERMLPEDTRPDNFIQTVRNLGNVEYSLAMLSDISDYSYSLCDQNGEYLYLNEDQLVQKNDIALIPEAETVRDSALAGESSCLEFPTKEGHIIAGAAPIHNGQGETVGILLILHQAGDSAAMQSKINRFLFGLTLVVLLLLLLVSVFMSFRFTAPIRKITQIANELAHGNLSIQTNIHQKDEIGQLAYSMDQLAIELRKSKEIQRNEAKMHDNFLADISHELKTPVTVIRGSLESLADGVIKDPEDVAAYYQQMLAESQYLQKLIQDLLMISTLKTKEFKIKQEPVHLSEVMSDTAMSARGMAMKKKIQFVTQPPENDFVILGDYELIRKLLMLILDNAVKYTESGKSIYYYQTDRGEIVIQDEGAGMDQEAVSHIFKRFYRQGKGIERGSSGMGLAIAKEIAVRHQIEIQVESTVGMGTTFTLVFPVDKISVEN</sequence>
<evidence type="ECO:0000259" key="9">
    <source>
        <dbReference type="PROSITE" id="PS50109"/>
    </source>
</evidence>
<keyword evidence="6 11" id="KW-0418">Kinase</keyword>
<dbReference type="Pfam" id="PF02518">
    <property type="entry name" value="HATPase_c"/>
    <property type="match status" value="1"/>
</dbReference>
<dbReference type="Gene3D" id="6.10.340.10">
    <property type="match status" value="1"/>
</dbReference>
<dbReference type="Gene3D" id="3.30.565.10">
    <property type="entry name" value="Histidine kinase-like ATPase, C-terminal domain"/>
    <property type="match status" value="1"/>
</dbReference>
<dbReference type="InterPro" id="IPR005467">
    <property type="entry name" value="His_kinase_dom"/>
</dbReference>
<evidence type="ECO:0000259" key="10">
    <source>
        <dbReference type="PROSITE" id="PS50885"/>
    </source>
</evidence>
<reference evidence="11 12" key="1">
    <citation type="submission" date="2008-12" db="EMBL/GenBank/DDBJ databases">
        <authorList>
            <person name="Fulton L."/>
            <person name="Clifton S."/>
            <person name="Fulton B."/>
            <person name="Xu J."/>
            <person name="Minx P."/>
            <person name="Pepin K.H."/>
            <person name="Johnson M."/>
            <person name="Bhonagiri V."/>
            <person name="Nash W.E."/>
            <person name="Mardis E.R."/>
            <person name="Wilson R.K."/>
        </authorList>
    </citation>
    <scope>NUCLEOTIDE SEQUENCE [LARGE SCALE GENOMIC DNA]</scope>
    <source>
        <strain evidence="11 12">DSM 12042</strain>
    </source>
</reference>
<dbReference type="PANTHER" id="PTHR45453:SF1">
    <property type="entry name" value="PHOSPHATE REGULON SENSOR PROTEIN PHOR"/>
    <property type="match status" value="1"/>
</dbReference>
<dbReference type="Pfam" id="PF00512">
    <property type="entry name" value="HisKA"/>
    <property type="match status" value="1"/>
</dbReference>
<reference evidence="11 12" key="2">
    <citation type="submission" date="2009-02" db="EMBL/GenBank/DDBJ databases">
        <title>Draft genome sequence of Holdemania filiformis DSM 12042.</title>
        <authorList>
            <person name="Sudarsanam P."/>
            <person name="Ley R."/>
            <person name="Guruge J."/>
            <person name="Turnbaugh P.J."/>
            <person name="Mahowald M."/>
            <person name="Liep D."/>
            <person name="Gordon J."/>
        </authorList>
    </citation>
    <scope>NUCLEOTIDE SEQUENCE [LARGE SCALE GENOMIC DNA]</scope>
    <source>
        <strain evidence="11 12">DSM 12042</strain>
    </source>
</reference>
<dbReference type="FunFam" id="1.10.287.130:FF:000001">
    <property type="entry name" value="Two-component sensor histidine kinase"/>
    <property type="match status" value="1"/>
</dbReference>
<evidence type="ECO:0000256" key="4">
    <source>
        <dbReference type="ARBA" id="ARBA00022553"/>
    </source>
</evidence>
<dbReference type="GO" id="GO:0004721">
    <property type="term" value="F:phosphoprotein phosphatase activity"/>
    <property type="evidence" value="ECO:0007669"/>
    <property type="project" value="TreeGrafter"/>
</dbReference>
<feature type="transmembrane region" description="Helical" evidence="8">
    <location>
        <begin position="182"/>
        <end position="203"/>
    </location>
</feature>
<dbReference type="Gene3D" id="1.10.287.130">
    <property type="match status" value="1"/>
</dbReference>
<dbReference type="InterPro" id="IPR036097">
    <property type="entry name" value="HisK_dim/P_sf"/>
</dbReference>
<comment type="caution">
    <text evidence="11">The sequence shown here is derived from an EMBL/GenBank/DDBJ whole genome shotgun (WGS) entry which is preliminary data.</text>
</comment>
<dbReference type="SUPFAM" id="SSF158472">
    <property type="entry name" value="HAMP domain-like"/>
    <property type="match status" value="1"/>
</dbReference>
<dbReference type="CDD" id="cd00075">
    <property type="entry name" value="HATPase"/>
    <property type="match status" value="1"/>
</dbReference>
<comment type="subcellular location">
    <subcellularLocation>
        <location evidence="2">Membrane</location>
    </subcellularLocation>
</comment>
<dbReference type="Pfam" id="PF00672">
    <property type="entry name" value="HAMP"/>
    <property type="match status" value="1"/>
</dbReference>
<dbReference type="GO" id="GO:0005886">
    <property type="term" value="C:plasma membrane"/>
    <property type="evidence" value="ECO:0007669"/>
    <property type="project" value="TreeGrafter"/>
</dbReference>
<dbReference type="EMBL" id="ACCF01000069">
    <property type="protein sequence ID" value="EEF68635.1"/>
    <property type="molecule type" value="Genomic_DNA"/>
</dbReference>
<evidence type="ECO:0000256" key="7">
    <source>
        <dbReference type="ARBA" id="ARBA00023012"/>
    </source>
</evidence>
<evidence type="ECO:0000313" key="12">
    <source>
        <dbReference type="Proteomes" id="UP000005950"/>
    </source>
</evidence>
<organism evidence="11 12">
    <name type="scientific">Holdemania filiformis DSM 12042</name>
    <dbReference type="NCBI Taxonomy" id="545696"/>
    <lineage>
        <taxon>Bacteria</taxon>
        <taxon>Bacillati</taxon>
        <taxon>Bacillota</taxon>
        <taxon>Erysipelotrichia</taxon>
        <taxon>Erysipelotrichales</taxon>
        <taxon>Erysipelotrichaceae</taxon>
        <taxon>Holdemania</taxon>
    </lineage>
</organism>
<evidence type="ECO:0000256" key="8">
    <source>
        <dbReference type="SAM" id="Phobius"/>
    </source>
</evidence>
<evidence type="ECO:0000256" key="3">
    <source>
        <dbReference type="ARBA" id="ARBA00012438"/>
    </source>
</evidence>
<accession>B9Y5W8</accession>